<dbReference type="Gene3D" id="3.20.20.240">
    <property type="entry name" value="Methylmalonyl-CoA mutase"/>
    <property type="match status" value="1"/>
</dbReference>
<evidence type="ECO:0000313" key="8">
    <source>
        <dbReference type="EMBL" id="MCS3676598.1"/>
    </source>
</evidence>
<evidence type="ECO:0000259" key="7">
    <source>
        <dbReference type="Pfam" id="PF01642"/>
    </source>
</evidence>
<dbReference type="PANTHER" id="PTHR48101">
    <property type="entry name" value="METHYLMALONYL-COA MUTASE, MITOCHONDRIAL-RELATED"/>
    <property type="match status" value="1"/>
</dbReference>
<dbReference type="GO" id="GO:0031419">
    <property type="term" value="F:cobalamin binding"/>
    <property type="evidence" value="ECO:0007669"/>
    <property type="project" value="UniProtKB-KW"/>
</dbReference>
<evidence type="ECO:0000256" key="2">
    <source>
        <dbReference type="ARBA" id="ARBA00008465"/>
    </source>
</evidence>
<comment type="cofactor">
    <cofactor evidence="1">
        <name>adenosylcob(III)alamin</name>
        <dbReference type="ChEBI" id="CHEBI:18408"/>
    </cofactor>
</comment>
<sequence>MSESEAFPPLFDEFDAVAPAEWQEHVRSDLGGTSPEAFLRWSSLEGVSLPAYLAPEALREALHTDPEGGHPPLARSGDGPANTWTVCQPIGHPDPEVAGEHARAAVGGGADALQLAPPFLHAGAPDTAPRPADNLAPILDGIDLAGTPLHLGGGSAAPPLYALLREHLSGTPADPSVPKGSLLFDPVAAVASGADPAQAFSLADDLVRDAAELPHFRTVTVDTGPYHDAGASAVQELAAALGALAERLARSTERGLPLPVLLDNLQVRVPVSTSYFVEMAKLRALRLLVPQVVDAFASETGASLSVAPTDVFVHATTSRRVETIYDPYVNMLRATTEAMAAALGGCDALTIRPYDGAVRPSDEFGLRIARNTQLILRHEAHFDQVADPAAGSYYIETLTDRLAQRAWAQFQDLEAEGGIVQALRTGTLQAQIAETRTERRRALDERDQVLVGTTHYPALDERRRDDLVARRASSANGDSPASLDASSTDALRTALRDGHAPQDVASALQSDSSGIDPLPQVRLAEELEAIRLRTEAHAESHDGPPQVLLAPLGPPAVRSARSNFCRNFLGVAGFAIAEPLKFESVDAVADAAVEKDADTVVLCSSNDSYADLAPALAAALADRDREALLGIAGAPDDIDVDNAADFFVHQGSPLKETLEMLQDRLGIDVMSDP</sequence>
<dbReference type="Gene3D" id="3.40.50.280">
    <property type="entry name" value="Cobalamin-binding domain"/>
    <property type="match status" value="1"/>
</dbReference>
<keyword evidence="5" id="KW-0170">Cobalt</keyword>
<reference evidence="8" key="1">
    <citation type="submission" date="2022-08" db="EMBL/GenBank/DDBJ databases">
        <title>Genomic Encyclopedia of Type Strains, Phase V (KMG-V): Genome sequencing to study the core and pangenomes of soil and plant-associated prokaryotes.</title>
        <authorList>
            <person name="Whitman W."/>
        </authorList>
    </citation>
    <scope>NUCLEOTIDE SEQUENCE</scope>
    <source>
        <strain evidence="8">0</strain>
    </source>
</reference>
<evidence type="ECO:0000256" key="5">
    <source>
        <dbReference type="ARBA" id="ARBA00023285"/>
    </source>
</evidence>
<evidence type="ECO:0000313" key="9">
    <source>
        <dbReference type="Proteomes" id="UP001155027"/>
    </source>
</evidence>
<keyword evidence="3" id="KW-0846">Cobalamin</keyword>
<comment type="similarity">
    <text evidence="2">Belongs to the methylmalonyl-CoA mutase family.</text>
</comment>
<dbReference type="InterPro" id="IPR036724">
    <property type="entry name" value="Cobalamin-bd_sf"/>
</dbReference>
<feature type="domain" description="Methylmalonyl-CoA mutase alpha/beta chain catalytic" evidence="7">
    <location>
        <begin position="133"/>
        <end position="462"/>
    </location>
</feature>
<evidence type="ECO:0000256" key="1">
    <source>
        <dbReference type="ARBA" id="ARBA00001922"/>
    </source>
</evidence>
<evidence type="ECO:0000256" key="4">
    <source>
        <dbReference type="ARBA" id="ARBA00023235"/>
    </source>
</evidence>
<name>A0A9X2PYY9_9BACT</name>
<feature type="region of interest" description="Disordered" evidence="6">
    <location>
        <begin position="62"/>
        <end position="84"/>
    </location>
</feature>
<dbReference type="InterPro" id="IPR006099">
    <property type="entry name" value="MeMalonylCoA_mutase_a/b_cat"/>
</dbReference>
<dbReference type="SUPFAM" id="SSF52242">
    <property type="entry name" value="Cobalamin (vitamin B12)-binding domain"/>
    <property type="match status" value="1"/>
</dbReference>
<proteinExistence type="inferred from homology"/>
<gene>
    <name evidence="8" type="ORF">GGP71_000494</name>
</gene>
<dbReference type="Pfam" id="PF01642">
    <property type="entry name" value="MM_CoA_mutase"/>
    <property type="match status" value="1"/>
</dbReference>
<protein>
    <submittedName>
        <fullName evidence="8">Methylmalonyl-CoA mutase</fullName>
        <ecNumber evidence="8">5.4.99.2</ecNumber>
    </submittedName>
</protein>
<dbReference type="EMBL" id="JANUAU010000001">
    <property type="protein sequence ID" value="MCS3676598.1"/>
    <property type="molecule type" value="Genomic_DNA"/>
</dbReference>
<comment type="caution">
    <text evidence="8">The sequence shown here is derived from an EMBL/GenBank/DDBJ whole genome shotgun (WGS) entry which is preliminary data.</text>
</comment>
<organism evidence="8 9">
    <name type="scientific">Salinibacter ruber</name>
    <dbReference type="NCBI Taxonomy" id="146919"/>
    <lineage>
        <taxon>Bacteria</taxon>
        <taxon>Pseudomonadati</taxon>
        <taxon>Rhodothermota</taxon>
        <taxon>Rhodothermia</taxon>
        <taxon>Rhodothermales</taxon>
        <taxon>Salinibacteraceae</taxon>
        <taxon>Salinibacter</taxon>
    </lineage>
</organism>
<dbReference type="InterPro" id="IPR016176">
    <property type="entry name" value="Cbl-dep_enz_cat"/>
</dbReference>
<dbReference type="EC" id="5.4.99.2" evidence="8"/>
<accession>A0A9X2PYY9</accession>
<dbReference type="GO" id="GO:0004494">
    <property type="term" value="F:methylmalonyl-CoA mutase activity"/>
    <property type="evidence" value="ECO:0007669"/>
    <property type="project" value="UniProtKB-EC"/>
</dbReference>
<dbReference type="RefSeq" id="WP_259079374.1">
    <property type="nucleotide sequence ID" value="NZ_JANUAU010000001.1"/>
</dbReference>
<dbReference type="Proteomes" id="UP001155027">
    <property type="component" value="Unassembled WGS sequence"/>
</dbReference>
<dbReference type="SUPFAM" id="SSF51703">
    <property type="entry name" value="Cobalamin (vitamin B12)-dependent enzymes"/>
    <property type="match status" value="1"/>
</dbReference>
<dbReference type="PANTHER" id="PTHR48101:SF1">
    <property type="entry name" value="METHYLMALONYL-COA MUTASE, LARGE SUBUNIT"/>
    <property type="match status" value="1"/>
</dbReference>
<keyword evidence="4 8" id="KW-0413">Isomerase</keyword>
<dbReference type="AlphaFoldDB" id="A0A9X2PYY9"/>
<evidence type="ECO:0000256" key="6">
    <source>
        <dbReference type="SAM" id="MobiDB-lite"/>
    </source>
</evidence>
<evidence type="ECO:0000256" key="3">
    <source>
        <dbReference type="ARBA" id="ARBA00022628"/>
    </source>
</evidence>
<dbReference type="GO" id="GO:0046872">
    <property type="term" value="F:metal ion binding"/>
    <property type="evidence" value="ECO:0007669"/>
    <property type="project" value="InterPro"/>
</dbReference>